<dbReference type="GO" id="GO:0005102">
    <property type="term" value="F:signaling receptor binding"/>
    <property type="evidence" value="ECO:0007669"/>
    <property type="project" value="InterPro"/>
</dbReference>
<evidence type="ECO:0000256" key="1">
    <source>
        <dbReference type="SAM" id="MobiDB-lite"/>
    </source>
</evidence>
<accession>A0A9N9MRG0</accession>
<gene>
    <name evidence="3" type="ORF">CEUTPL_LOCUS8774</name>
</gene>
<sequence>MKSSQKSLRSESESEDSNTSIITKMLKSSSTGSKTNLQKENTDLTQKWLETLSLLKNHQINQTRSRSSGNSSNTFITQQSLNKQKPYLLRDCSFQSDDSQCSSIESVLELRKPDPEEVLLGLGFGPKSNLNVGGRIPARFLQPSKLITHIDINKFLEQYGENYCDLPQSVPPSPAKARPKSH</sequence>
<proteinExistence type="predicted"/>
<dbReference type="InterPro" id="IPR029325">
    <property type="entry name" value="ITPR-bd"/>
</dbReference>
<feature type="compositionally biased region" description="Polar residues" evidence="1">
    <location>
        <begin position="17"/>
        <end position="39"/>
    </location>
</feature>
<evidence type="ECO:0000259" key="2">
    <source>
        <dbReference type="SMART" id="SM01257"/>
    </source>
</evidence>
<organism evidence="3 4">
    <name type="scientific">Ceutorhynchus assimilis</name>
    <name type="common">cabbage seed weevil</name>
    <dbReference type="NCBI Taxonomy" id="467358"/>
    <lineage>
        <taxon>Eukaryota</taxon>
        <taxon>Metazoa</taxon>
        <taxon>Ecdysozoa</taxon>
        <taxon>Arthropoda</taxon>
        <taxon>Hexapoda</taxon>
        <taxon>Insecta</taxon>
        <taxon>Pterygota</taxon>
        <taxon>Neoptera</taxon>
        <taxon>Endopterygota</taxon>
        <taxon>Coleoptera</taxon>
        <taxon>Polyphaga</taxon>
        <taxon>Cucujiformia</taxon>
        <taxon>Curculionidae</taxon>
        <taxon>Ceutorhynchinae</taxon>
        <taxon>Ceutorhynchus</taxon>
    </lineage>
</organism>
<dbReference type="SMART" id="SM01257">
    <property type="entry name" value="KRAP_IP3R_bind"/>
    <property type="match status" value="1"/>
</dbReference>
<dbReference type="PANTHER" id="PTHR17469">
    <property type="entry name" value="SPERM SPECIFIC ANTIGEN 2-RELATED"/>
    <property type="match status" value="1"/>
</dbReference>
<dbReference type="InterPro" id="IPR043444">
    <property type="entry name" value="TESPA1-like"/>
</dbReference>
<evidence type="ECO:0000313" key="4">
    <source>
        <dbReference type="Proteomes" id="UP001152799"/>
    </source>
</evidence>
<dbReference type="AlphaFoldDB" id="A0A9N9MRG0"/>
<dbReference type="Proteomes" id="UP001152799">
    <property type="component" value="Chromosome 4"/>
</dbReference>
<dbReference type="EMBL" id="OU892280">
    <property type="protein sequence ID" value="CAG9768227.1"/>
    <property type="molecule type" value="Genomic_DNA"/>
</dbReference>
<feature type="region of interest" description="Disordered" evidence="1">
    <location>
        <begin position="1"/>
        <end position="39"/>
    </location>
</feature>
<protein>
    <recommendedName>
        <fullName evidence="2">ITPR-interacting domain-containing protein</fullName>
    </recommendedName>
</protein>
<name>A0A9N9MRG0_9CUCU</name>
<dbReference type="PANTHER" id="PTHR17469:SF15">
    <property type="entry name" value="ITPR-INTERACTING DOMAIN-CONTAINING PROTEIN"/>
    <property type="match status" value="1"/>
</dbReference>
<feature type="domain" description="ITPR-interacting" evidence="2">
    <location>
        <begin position="86"/>
        <end position="182"/>
    </location>
</feature>
<reference evidence="3" key="1">
    <citation type="submission" date="2022-01" db="EMBL/GenBank/DDBJ databases">
        <authorList>
            <person name="King R."/>
        </authorList>
    </citation>
    <scope>NUCLEOTIDE SEQUENCE</scope>
</reference>
<evidence type="ECO:0000313" key="3">
    <source>
        <dbReference type="EMBL" id="CAG9768227.1"/>
    </source>
</evidence>
<keyword evidence="4" id="KW-1185">Reference proteome</keyword>
<dbReference type="OrthoDB" id="6088188at2759"/>
<dbReference type="Pfam" id="PF14722">
    <property type="entry name" value="KRAP_IP3R_bind"/>
    <property type="match status" value="1"/>
</dbReference>